<evidence type="ECO:0000313" key="2">
    <source>
        <dbReference type="Proteomes" id="UP000831701"/>
    </source>
</evidence>
<reference evidence="1" key="1">
    <citation type="submission" date="2022-04" db="EMBL/GenBank/DDBJ databases">
        <title>Jade perch genome.</title>
        <authorList>
            <person name="Chao B."/>
        </authorList>
    </citation>
    <scope>NUCLEOTIDE SEQUENCE</scope>
    <source>
        <strain evidence="1">CB-2022</strain>
    </source>
</reference>
<accession>A0ACB8X2Y2</accession>
<protein>
    <submittedName>
        <fullName evidence="1">Uncharacterized protein</fullName>
    </submittedName>
</protein>
<evidence type="ECO:0000313" key="1">
    <source>
        <dbReference type="EMBL" id="KAI3373912.1"/>
    </source>
</evidence>
<gene>
    <name evidence="1" type="ORF">L3Q82_022479</name>
</gene>
<name>A0ACB8X2Y2_9TELE</name>
<feature type="non-terminal residue" evidence="1">
    <location>
        <position position="1"/>
    </location>
</feature>
<feature type="non-terminal residue" evidence="1">
    <location>
        <position position="350"/>
    </location>
</feature>
<comment type="caution">
    <text evidence="1">The sequence shown here is derived from an EMBL/GenBank/DDBJ whole genome shotgun (WGS) entry which is preliminary data.</text>
</comment>
<dbReference type="EMBL" id="CM041534">
    <property type="protein sequence ID" value="KAI3373912.1"/>
    <property type="molecule type" value="Genomic_DNA"/>
</dbReference>
<sequence>EDIQEGEDNVAPPDNLLPFSWNSTRSSFCSGAVDLQQAATRCVVSPVGLCFALHLEFTINIRIQVYKVKRWMAEGKGWGKRHRDVGRNGGRRKSRRQEPVRVGERWEEGVSGEAEKGESLSQVGLPKHDGLFTCQVVAFVWASHERQKRRRFSSSPSRTTSVVRVCFCASDSQGKPTDITKPVCKRCIKPTQANGANVSNLAKHLADRHVDPFREFKERRISECDGADVIRSLRCLGFDLCLRPYAEICLQTSGRRIFEFVSRDRAANFLPQDGDEVNPALCLACLSARVQGGFEMHIHERCRLGGESGGVVEANLGLAGEVRRTKGERRRGQEANLIELPANKPHLWAL</sequence>
<organism evidence="1 2">
    <name type="scientific">Scortum barcoo</name>
    <name type="common">barcoo grunter</name>
    <dbReference type="NCBI Taxonomy" id="214431"/>
    <lineage>
        <taxon>Eukaryota</taxon>
        <taxon>Metazoa</taxon>
        <taxon>Chordata</taxon>
        <taxon>Craniata</taxon>
        <taxon>Vertebrata</taxon>
        <taxon>Euteleostomi</taxon>
        <taxon>Actinopterygii</taxon>
        <taxon>Neopterygii</taxon>
        <taxon>Teleostei</taxon>
        <taxon>Neoteleostei</taxon>
        <taxon>Acanthomorphata</taxon>
        <taxon>Eupercaria</taxon>
        <taxon>Centrarchiformes</taxon>
        <taxon>Terapontoidei</taxon>
        <taxon>Terapontidae</taxon>
        <taxon>Scortum</taxon>
    </lineage>
</organism>
<proteinExistence type="predicted"/>
<dbReference type="Proteomes" id="UP000831701">
    <property type="component" value="Chromosome 4"/>
</dbReference>
<keyword evidence="2" id="KW-1185">Reference proteome</keyword>